<organism evidence="3 4">
    <name type="scientific">Syntrophotalea acetylenivorans</name>
    <dbReference type="NCBI Taxonomy" id="1842532"/>
    <lineage>
        <taxon>Bacteria</taxon>
        <taxon>Pseudomonadati</taxon>
        <taxon>Thermodesulfobacteriota</taxon>
        <taxon>Desulfuromonadia</taxon>
        <taxon>Desulfuromonadales</taxon>
        <taxon>Syntrophotaleaceae</taxon>
        <taxon>Syntrophotalea</taxon>
    </lineage>
</organism>
<dbReference type="Proteomes" id="UP000182517">
    <property type="component" value="Chromosome"/>
</dbReference>
<dbReference type="GO" id="GO:0016757">
    <property type="term" value="F:glycosyltransferase activity"/>
    <property type="evidence" value="ECO:0007669"/>
    <property type="project" value="InterPro"/>
</dbReference>
<reference evidence="3 4" key="1">
    <citation type="journal article" date="2017" name="Genome Announc.">
        <title>Complete Genome Sequences of Two Acetylene-Fermenting Pelobacter acetylenicus Strains.</title>
        <authorList>
            <person name="Sutton J.M."/>
            <person name="Baesman S.M."/>
            <person name="Fierst J.L."/>
            <person name="Poret-Peterson A.T."/>
            <person name="Oremland R.S."/>
            <person name="Dunlap D.S."/>
            <person name="Akob D.M."/>
        </authorList>
    </citation>
    <scope>NUCLEOTIDE SEQUENCE [LARGE SCALE GENOMIC DNA]</scope>
    <source>
        <strain evidence="3 4">SFB93</strain>
    </source>
</reference>
<accession>A0A1L3GL35</accession>
<dbReference type="Pfam" id="PF00534">
    <property type="entry name" value="Glycos_transf_1"/>
    <property type="match status" value="1"/>
</dbReference>
<feature type="domain" description="Glycosyltransferase subfamily 4-like N-terminal" evidence="2">
    <location>
        <begin position="13"/>
        <end position="172"/>
    </location>
</feature>
<dbReference type="InterPro" id="IPR028098">
    <property type="entry name" value="Glyco_trans_4-like_N"/>
</dbReference>
<evidence type="ECO:0000313" key="3">
    <source>
        <dbReference type="EMBL" id="APG26634.1"/>
    </source>
</evidence>
<dbReference type="SUPFAM" id="SSF53756">
    <property type="entry name" value="UDP-Glycosyltransferase/glycogen phosphorylase"/>
    <property type="match status" value="1"/>
</dbReference>
<dbReference type="OrthoDB" id="9767517at2"/>
<name>A0A1L3GL35_9BACT</name>
<dbReference type="EMBL" id="CP015519">
    <property type="protein sequence ID" value="APG26634.1"/>
    <property type="molecule type" value="Genomic_DNA"/>
</dbReference>
<dbReference type="Pfam" id="PF13439">
    <property type="entry name" value="Glyco_transf_4"/>
    <property type="match status" value="1"/>
</dbReference>
<dbReference type="PANTHER" id="PTHR12526:SF641">
    <property type="entry name" value="LIPOPOLYSACCHARIDE CORE BIOSYNTHESIS PROTEIN RFAG"/>
    <property type="match status" value="1"/>
</dbReference>
<dbReference type="Gene3D" id="3.40.50.2000">
    <property type="entry name" value="Glycogen Phosphorylase B"/>
    <property type="match status" value="2"/>
</dbReference>
<sequence length="376" mass="42364">MKLAFCLFKYFPFGGLQRDFMRIATACRDRGHEVEVFTMKWEEEVPDNFKVNRVNVRALTNHGKCSAFAETVQLEASKRFDAIVGFNKMPGLDLYFAADPCYLTRMKETRGPLSRLGSRFRTYVTLERAVFDSSSKTHILILSEEEKRRYIAAYGTPEERFHVLPPGIDRNRLAPKNASTIRRELREAFGISDEYLVLMVGSGYRTKGLDRSIRAIAALPEALRCKSRLFVIGEGQARPFVKMAKRFGIEKQVRFLGGREDVPQFLLGADLLLHPSYTEAYGMALLEAMAAGLPVLVTDICGYAYHIERANAGLLIPSPFQQETMNKMLVQALSSSDAKQWRHNGLSYVAKTDIFSLPEKAADLIESVARKGTSHA</sequence>
<proteinExistence type="predicted"/>
<dbReference type="PANTHER" id="PTHR12526">
    <property type="entry name" value="GLYCOSYLTRANSFERASE"/>
    <property type="match status" value="1"/>
</dbReference>
<evidence type="ECO:0000259" key="1">
    <source>
        <dbReference type="Pfam" id="PF00534"/>
    </source>
</evidence>
<feature type="domain" description="Glycosyl transferase family 1" evidence="1">
    <location>
        <begin position="182"/>
        <end position="343"/>
    </location>
</feature>
<dbReference type="InterPro" id="IPR001296">
    <property type="entry name" value="Glyco_trans_1"/>
</dbReference>
<dbReference type="CDD" id="cd03801">
    <property type="entry name" value="GT4_PimA-like"/>
    <property type="match status" value="1"/>
</dbReference>
<dbReference type="STRING" id="1842532.A7E78_01405"/>
<dbReference type="KEGG" id="pef:A7E78_01405"/>
<dbReference type="AlphaFoldDB" id="A0A1L3GL35"/>
<evidence type="ECO:0000259" key="2">
    <source>
        <dbReference type="Pfam" id="PF13439"/>
    </source>
</evidence>
<keyword evidence="4" id="KW-1185">Reference proteome</keyword>
<keyword evidence="3" id="KW-0808">Transferase</keyword>
<protein>
    <submittedName>
        <fullName evidence="3">Glucosyltransferase I RfaG</fullName>
    </submittedName>
</protein>
<evidence type="ECO:0000313" key="4">
    <source>
        <dbReference type="Proteomes" id="UP000182517"/>
    </source>
</evidence>
<gene>
    <name evidence="3" type="ORF">A7E78_01405</name>
</gene>
<dbReference type="RefSeq" id="WP_072282595.1">
    <property type="nucleotide sequence ID" value="NZ_CP015519.1"/>
</dbReference>